<name>A0AAW3B132_9TRYP</name>
<dbReference type="EMBL" id="JBAMZL010000006">
    <property type="protein sequence ID" value="KAL0514132.1"/>
    <property type="molecule type" value="Genomic_DNA"/>
</dbReference>
<evidence type="ECO:0000313" key="3">
    <source>
        <dbReference type="Proteomes" id="UP001482455"/>
    </source>
</evidence>
<dbReference type="AlphaFoldDB" id="A0AAW3B132"/>
<feature type="region of interest" description="Disordered" evidence="1">
    <location>
        <begin position="220"/>
        <end position="240"/>
    </location>
</feature>
<gene>
    <name evidence="2" type="ORF">Q4I30_001065</name>
</gene>
<feature type="compositionally biased region" description="Polar residues" evidence="1">
    <location>
        <begin position="111"/>
        <end position="123"/>
    </location>
</feature>
<evidence type="ECO:0000313" key="2">
    <source>
        <dbReference type="EMBL" id="KAL0514132.1"/>
    </source>
</evidence>
<reference evidence="2 3" key="1">
    <citation type="submission" date="2024-02" db="EMBL/GenBank/DDBJ databases">
        <title>FIRST GENOME SEQUENCES OF Leishmania (Viannia) shawi, Leishmania (Viannia) lindenbergi AND Leishmania (Viannia) utingensis.</title>
        <authorList>
            <person name="Resadore F."/>
            <person name="Custodio M.G.F."/>
            <person name="Boite M.C."/>
            <person name="Cupolillo E."/>
            <person name="Ferreira G.E.M."/>
        </authorList>
    </citation>
    <scope>NUCLEOTIDE SEQUENCE [LARGE SCALE GENOMIC DNA]</scope>
    <source>
        <strain evidence="2 3">ITUB/BR/1977/M4964</strain>
    </source>
</reference>
<accession>A0AAW3B132</accession>
<feature type="region of interest" description="Disordered" evidence="1">
    <location>
        <begin position="95"/>
        <end position="185"/>
    </location>
</feature>
<keyword evidence="3" id="KW-1185">Reference proteome</keyword>
<protein>
    <submittedName>
        <fullName evidence="2">Uncharacterized protein</fullName>
    </submittedName>
</protein>
<sequence length="240" mass="26101">MSNAALPHAVALAQELETELRHLDALQRHYTQLLVHQLSSLDFLDGSDSATTVAAGEPTMVHNGGYVAAKPEVVTTPCITQPSALPLPWRHQADDAARPLQPPYPPRPRSVTDTISGLSSSLPQPLAATSEPPPPPPPPKRRGRSTAKPATPRRKADTTRSALPRQQPHVAAAPPVPSSLNDKAAQRARWALRLLREERDAYFNAKARRAEELLREGREAAQKSRARRQAEAIQSLPKSG</sequence>
<comment type="caution">
    <text evidence="2">The sequence shown here is derived from an EMBL/GenBank/DDBJ whole genome shotgun (WGS) entry which is preliminary data.</text>
</comment>
<organism evidence="2 3">
    <name type="scientific">Leishmania utingensis</name>
    <dbReference type="NCBI Taxonomy" id="653362"/>
    <lineage>
        <taxon>Eukaryota</taxon>
        <taxon>Discoba</taxon>
        <taxon>Euglenozoa</taxon>
        <taxon>Kinetoplastea</taxon>
        <taxon>Metakinetoplastina</taxon>
        <taxon>Trypanosomatida</taxon>
        <taxon>Trypanosomatidae</taxon>
        <taxon>Leishmaniinae</taxon>
        <taxon>Leishmania</taxon>
    </lineage>
</organism>
<dbReference type="Proteomes" id="UP001482455">
    <property type="component" value="Unassembled WGS sequence"/>
</dbReference>
<proteinExistence type="predicted"/>
<evidence type="ECO:0000256" key="1">
    <source>
        <dbReference type="SAM" id="MobiDB-lite"/>
    </source>
</evidence>